<dbReference type="InterPro" id="IPR050121">
    <property type="entry name" value="Cytochrome_P450_monoxygenase"/>
</dbReference>
<dbReference type="InterPro" id="IPR002401">
    <property type="entry name" value="Cyt_P450_E_grp-I"/>
</dbReference>
<dbReference type="PANTHER" id="PTHR24305:SF210">
    <property type="entry name" value="CYTOCHROME P450 MONOOXYGENASE ASQL-RELATED"/>
    <property type="match status" value="1"/>
</dbReference>
<dbReference type="Gene3D" id="1.10.630.10">
    <property type="entry name" value="Cytochrome P450"/>
    <property type="match status" value="1"/>
</dbReference>
<protein>
    <recommendedName>
        <fullName evidence="13">Cytochrome P450</fullName>
    </recommendedName>
</protein>
<evidence type="ECO:0000256" key="6">
    <source>
        <dbReference type="ARBA" id="ARBA00023004"/>
    </source>
</evidence>
<evidence type="ECO:0000256" key="7">
    <source>
        <dbReference type="ARBA" id="ARBA00023033"/>
    </source>
</evidence>
<dbReference type="InterPro" id="IPR036396">
    <property type="entry name" value="Cyt_P450_sf"/>
</dbReference>
<keyword evidence="10" id="KW-0732">Signal</keyword>
<dbReference type="PRINTS" id="PR00385">
    <property type="entry name" value="P450"/>
</dbReference>
<dbReference type="GO" id="GO:0016705">
    <property type="term" value="F:oxidoreductase activity, acting on paired donors, with incorporation or reduction of molecular oxygen"/>
    <property type="evidence" value="ECO:0007669"/>
    <property type="project" value="InterPro"/>
</dbReference>
<dbReference type="SUPFAM" id="SSF48264">
    <property type="entry name" value="Cytochrome P450"/>
    <property type="match status" value="1"/>
</dbReference>
<proteinExistence type="inferred from homology"/>
<comment type="caution">
    <text evidence="11">The sequence shown here is derived from an EMBL/GenBank/DDBJ whole genome shotgun (WGS) entry which is preliminary data.</text>
</comment>
<keyword evidence="12" id="KW-1185">Reference proteome</keyword>
<keyword evidence="3 8" id="KW-0349">Heme</keyword>
<evidence type="ECO:0000313" key="12">
    <source>
        <dbReference type="Proteomes" id="UP000541154"/>
    </source>
</evidence>
<evidence type="ECO:0008006" key="13">
    <source>
        <dbReference type="Google" id="ProtNLM"/>
    </source>
</evidence>
<evidence type="ECO:0000256" key="9">
    <source>
        <dbReference type="RuleBase" id="RU000461"/>
    </source>
</evidence>
<dbReference type="AlphaFoldDB" id="A0A8H6A8T0"/>
<dbReference type="EMBL" id="SPNV01000042">
    <property type="protein sequence ID" value="KAF5863951.1"/>
    <property type="molecule type" value="Genomic_DNA"/>
</dbReference>
<gene>
    <name evidence="11" type="ORF">ETB97_009058</name>
</gene>
<dbReference type="PRINTS" id="PR00463">
    <property type="entry name" value="EP450I"/>
</dbReference>
<keyword evidence="7 9" id="KW-0503">Monooxygenase</keyword>
<evidence type="ECO:0000313" key="11">
    <source>
        <dbReference type="EMBL" id="KAF5863951.1"/>
    </source>
</evidence>
<feature type="chain" id="PRO_5034378366" description="Cytochrome P450" evidence="10">
    <location>
        <begin position="22"/>
        <end position="519"/>
    </location>
</feature>
<evidence type="ECO:0000256" key="4">
    <source>
        <dbReference type="ARBA" id="ARBA00022723"/>
    </source>
</evidence>
<keyword evidence="6 8" id="KW-0408">Iron</keyword>
<dbReference type="CDD" id="cd11058">
    <property type="entry name" value="CYP60B-like"/>
    <property type="match status" value="1"/>
</dbReference>
<accession>A0A8H6A8T0</accession>
<dbReference type="InterPro" id="IPR017972">
    <property type="entry name" value="Cyt_P450_CS"/>
</dbReference>
<dbReference type="GO" id="GO:0005506">
    <property type="term" value="F:iron ion binding"/>
    <property type="evidence" value="ECO:0007669"/>
    <property type="project" value="InterPro"/>
</dbReference>
<evidence type="ECO:0000256" key="1">
    <source>
        <dbReference type="ARBA" id="ARBA00001971"/>
    </source>
</evidence>
<keyword evidence="4 8" id="KW-0479">Metal-binding</keyword>
<evidence type="ECO:0000256" key="10">
    <source>
        <dbReference type="SAM" id="SignalP"/>
    </source>
</evidence>
<dbReference type="PANTHER" id="PTHR24305">
    <property type="entry name" value="CYTOCHROME P450"/>
    <property type="match status" value="1"/>
</dbReference>
<keyword evidence="5 9" id="KW-0560">Oxidoreductase</keyword>
<dbReference type="Pfam" id="PF00067">
    <property type="entry name" value="p450"/>
    <property type="match status" value="1"/>
</dbReference>
<evidence type="ECO:0000256" key="2">
    <source>
        <dbReference type="ARBA" id="ARBA00010617"/>
    </source>
</evidence>
<dbReference type="PROSITE" id="PS00086">
    <property type="entry name" value="CYTOCHROME_P450"/>
    <property type="match status" value="1"/>
</dbReference>
<comment type="cofactor">
    <cofactor evidence="1 8">
        <name>heme</name>
        <dbReference type="ChEBI" id="CHEBI:30413"/>
    </cofactor>
</comment>
<dbReference type="InterPro" id="IPR001128">
    <property type="entry name" value="Cyt_P450"/>
</dbReference>
<evidence type="ECO:0000256" key="8">
    <source>
        <dbReference type="PIRSR" id="PIRSR602401-1"/>
    </source>
</evidence>
<name>A0A8H6A8T0_PETAA</name>
<organism evidence="11 12">
    <name type="scientific">Petromyces alliaceus</name>
    <name type="common">Aspergillus alliaceus</name>
    <dbReference type="NCBI Taxonomy" id="209559"/>
    <lineage>
        <taxon>Eukaryota</taxon>
        <taxon>Fungi</taxon>
        <taxon>Dikarya</taxon>
        <taxon>Ascomycota</taxon>
        <taxon>Pezizomycotina</taxon>
        <taxon>Eurotiomycetes</taxon>
        <taxon>Eurotiomycetidae</taxon>
        <taxon>Eurotiales</taxon>
        <taxon>Aspergillaceae</taxon>
        <taxon>Aspergillus</taxon>
        <taxon>Aspergillus subgen. Circumdati</taxon>
    </lineage>
</organism>
<reference evidence="11 12" key="1">
    <citation type="submission" date="2019-04" db="EMBL/GenBank/DDBJ databases">
        <title>Aspergillus burnettii sp. nov., novel species from soil in southeast Queensland.</title>
        <authorList>
            <person name="Gilchrist C.L.M."/>
            <person name="Pitt J.I."/>
            <person name="Lange L."/>
            <person name="Lacey H.J."/>
            <person name="Vuong D."/>
            <person name="Midgley D.J."/>
            <person name="Greenfield P."/>
            <person name="Bradbury M."/>
            <person name="Lacey E."/>
            <person name="Busk P.K."/>
            <person name="Pilgaard B."/>
            <person name="Chooi Y.H."/>
            <person name="Piggott A.M."/>
        </authorList>
    </citation>
    <scope>NUCLEOTIDE SEQUENCE [LARGE SCALE GENOMIC DNA]</scope>
    <source>
        <strain evidence="11 12">FRR 5400</strain>
    </source>
</reference>
<feature type="signal peptide" evidence="10">
    <location>
        <begin position="1"/>
        <end position="21"/>
    </location>
</feature>
<feature type="binding site" description="axial binding residue" evidence="8">
    <location>
        <position position="463"/>
    </location>
    <ligand>
        <name>heme</name>
        <dbReference type="ChEBI" id="CHEBI:30413"/>
    </ligand>
    <ligandPart>
        <name>Fe</name>
        <dbReference type="ChEBI" id="CHEBI:18248"/>
    </ligandPart>
</feature>
<evidence type="ECO:0000256" key="5">
    <source>
        <dbReference type="ARBA" id="ARBA00023002"/>
    </source>
</evidence>
<evidence type="ECO:0000256" key="3">
    <source>
        <dbReference type="ARBA" id="ARBA00022617"/>
    </source>
</evidence>
<dbReference type="GO" id="GO:0004497">
    <property type="term" value="F:monooxygenase activity"/>
    <property type="evidence" value="ECO:0007669"/>
    <property type="project" value="UniProtKB-KW"/>
</dbReference>
<comment type="similarity">
    <text evidence="2 9">Belongs to the cytochrome P450 family.</text>
</comment>
<sequence length="519" mass="59708">MTPIARMIPSVPSLATLGVLATCAANCKGPQLIFYALGNVVYNLWFHPLRQYPGSKFDAATRLPYTFHYLRGSVTQRTKRLHDEYGHVVRIAPNTLSYTCSEAWDVTFEDIYGLKQSSMRGNFPKDPKYYIKSDNDVSNISNANDRDHRWLRRIQAHAFSEKAISLQQASIQKHVDLFITRLGDEIGSTRKGIINAVQWFTYLTTDIIGELAFGENFDEFRKVQMFPSFENLHWTVKSFAFFRELSRYPRVITYTMMFFMTPRSRLFSQWNAIDFGKELAGKRMKRGADQVDFMSYILRHNDERTLSDVEIAVSSITFMIAGSETTATLMSGLAYLLLKNPSTLQKLTAVIRRDFPDSTGMTFLKLQKHDYINAVLSEALRLYPPAPDSLFRVVPAEGGLLAGKFIPPGTSVTVNLFAAFRSPLNFHRPNEFIPERWLKDSPPEFQSDKRSVFQPFSTGTRSCLGKNLAWVEMRVILAHLLWHYNVEELMPDSTNWIEQQKIYMFWEKPGLNIRLSKRD</sequence>
<dbReference type="GO" id="GO:0020037">
    <property type="term" value="F:heme binding"/>
    <property type="evidence" value="ECO:0007669"/>
    <property type="project" value="InterPro"/>
</dbReference>
<dbReference type="Proteomes" id="UP000541154">
    <property type="component" value="Unassembled WGS sequence"/>
</dbReference>